<dbReference type="SUPFAM" id="SSF48371">
    <property type="entry name" value="ARM repeat"/>
    <property type="match status" value="1"/>
</dbReference>
<dbReference type="InterPro" id="IPR011989">
    <property type="entry name" value="ARM-like"/>
</dbReference>
<dbReference type="EMBL" id="JARBJD010000084">
    <property type="protein sequence ID" value="KAK2953995.1"/>
    <property type="molecule type" value="Genomic_DNA"/>
</dbReference>
<reference evidence="1 2" key="1">
    <citation type="journal article" date="2022" name="bioRxiv">
        <title>Genomics of Preaxostyla Flagellates Illuminates Evolutionary Transitions and the Path Towards Mitochondrial Loss.</title>
        <authorList>
            <person name="Novak L.V.F."/>
            <person name="Treitli S.C."/>
            <person name="Pyrih J."/>
            <person name="Halakuc P."/>
            <person name="Pipaliya S.V."/>
            <person name="Vacek V."/>
            <person name="Brzon O."/>
            <person name="Soukal P."/>
            <person name="Eme L."/>
            <person name="Dacks J.B."/>
            <person name="Karnkowska A."/>
            <person name="Elias M."/>
            <person name="Hampl V."/>
        </authorList>
    </citation>
    <scope>NUCLEOTIDE SEQUENCE [LARGE SCALE GENOMIC DNA]</scope>
    <source>
        <strain evidence="1">NAU3</strain>
        <tissue evidence="1">Gut</tissue>
    </source>
</reference>
<dbReference type="Gene3D" id="1.25.10.10">
    <property type="entry name" value="Leucine-rich Repeat Variant"/>
    <property type="match status" value="1"/>
</dbReference>
<sequence>MTEIDKEPDPCSSTARSDLFSSHFSFTMDCSPFLNWSEEELVSNREKAIVFRSLAATLKIQPALDVSVEAKAVAFLESVDPQHAEAADDFLGSLASSSDDYSTNFVQCIVILISSPSQVITTATMKMMDNLFFWCSPNIRLALVKADLLPQLITTLNPQSLSFTEAVDIHINLMNVVTFFLWLAAPKGLEDLKIQDDNKQRAVSEAVFQQVLAPSEQYIGLLCINRYSIIDGELSRLFLALLAQILRISPYHQATMEFVLNLPVLLTIPSCLTLFEHELSIWNFLYIVNHLQREWNKTRVEIRQMGKIALRMLRQEGIEDVMEEKLQHHNTASYGEWIVVRSIEWNNLQGINLPKQE</sequence>
<name>A0ABQ9XSV8_9EUKA</name>
<dbReference type="Proteomes" id="UP001281761">
    <property type="component" value="Unassembled WGS sequence"/>
</dbReference>
<protein>
    <submittedName>
        <fullName evidence="1">Uncharacterized protein</fullName>
    </submittedName>
</protein>
<comment type="caution">
    <text evidence="1">The sequence shown here is derived from an EMBL/GenBank/DDBJ whole genome shotgun (WGS) entry which is preliminary data.</text>
</comment>
<dbReference type="InterPro" id="IPR016024">
    <property type="entry name" value="ARM-type_fold"/>
</dbReference>
<accession>A0ABQ9XSV8</accession>
<evidence type="ECO:0000313" key="1">
    <source>
        <dbReference type="EMBL" id="KAK2953995.1"/>
    </source>
</evidence>
<organism evidence="1 2">
    <name type="scientific">Blattamonas nauphoetae</name>
    <dbReference type="NCBI Taxonomy" id="2049346"/>
    <lineage>
        <taxon>Eukaryota</taxon>
        <taxon>Metamonada</taxon>
        <taxon>Preaxostyla</taxon>
        <taxon>Oxymonadida</taxon>
        <taxon>Blattamonas</taxon>
    </lineage>
</organism>
<keyword evidence="2" id="KW-1185">Reference proteome</keyword>
<gene>
    <name evidence="1" type="ORF">BLNAU_11097</name>
</gene>
<proteinExistence type="predicted"/>
<evidence type="ECO:0000313" key="2">
    <source>
        <dbReference type="Proteomes" id="UP001281761"/>
    </source>
</evidence>